<dbReference type="Proteomes" id="UP000053989">
    <property type="component" value="Unassembled WGS sequence"/>
</dbReference>
<reference evidence="2" key="2">
    <citation type="submission" date="2015-01" db="EMBL/GenBank/DDBJ databases">
        <title>Evolutionary Origins and Diversification of the Mycorrhizal Mutualists.</title>
        <authorList>
            <consortium name="DOE Joint Genome Institute"/>
            <consortium name="Mycorrhizal Genomics Consortium"/>
            <person name="Kohler A."/>
            <person name="Kuo A."/>
            <person name="Nagy L.G."/>
            <person name="Floudas D."/>
            <person name="Copeland A."/>
            <person name="Barry K.W."/>
            <person name="Cichocki N."/>
            <person name="Veneault-Fourrey C."/>
            <person name="LaButti K."/>
            <person name="Lindquist E.A."/>
            <person name="Lipzen A."/>
            <person name="Lundell T."/>
            <person name="Morin E."/>
            <person name="Murat C."/>
            <person name="Riley R."/>
            <person name="Ohm R."/>
            <person name="Sun H."/>
            <person name="Tunlid A."/>
            <person name="Henrissat B."/>
            <person name="Grigoriev I.V."/>
            <person name="Hibbett D.S."/>
            <person name="Martin F."/>
        </authorList>
    </citation>
    <scope>NUCLEOTIDE SEQUENCE [LARGE SCALE GENOMIC DNA]</scope>
    <source>
        <strain evidence="2">Foug A</strain>
    </source>
</reference>
<evidence type="ECO:0000313" key="1">
    <source>
        <dbReference type="EMBL" id="KIM50161.1"/>
    </source>
</evidence>
<dbReference type="EMBL" id="KN822651">
    <property type="protein sequence ID" value="KIM50161.1"/>
    <property type="molecule type" value="Genomic_DNA"/>
</dbReference>
<dbReference type="AlphaFoldDB" id="A0A0C3D245"/>
<sequence length="86" mass="10016">MELAYPSLPQLIPRTTQSVKLHPVDLDMWDDRVYADPFYTEAEPDELGEPWPYRFKSGDQVWVCTTGGKWHRGRVVGQPKQGRTRQ</sequence>
<evidence type="ECO:0000313" key="2">
    <source>
        <dbReference type="Proteomes" id="UP000053989"/>
    </source>
</evidence>
<feature type="non-terminal residue" evidence="1">
    <location>
        <position position="86"/>
    </location>
</feature>
<accession>A0A0C3D245</accession>
<dbReference type="OrthoDB" id="3205170at2759"/>
<gene>
    <name evidence="1" type="ORF">SCLCIDRAFT_146196</name>
</gene>
<protein>
    <submittedName>
        <fullName evidence="1">Uncharacterized protein</fullName>
    </submittedName>
</protein>
<organism evidence="1 2">
    <name type="scientific">Scleroderma citrinum Foug A</name>
    <dbReference type="NCBI Taxonomy" id="1036808"/>
    <lineage>
        <taxon>Eukaryota</taxon>
        <taxon>Fungi</taxon>
        <taxon>Dikarya</taxon>
        <taxon>Basidiomycota</taxon>
        <taxon>Agaricomycotina</taxon>
        <taxon>Agaricomycetes</taxon>
        <taxon>Agaricomycetidae</taxon>
        <taxon>Boletales</taxon>
        <taxon>Sclerodermatineae</taxon>
        <taxon>Sclerodermataceae</taxon>
        <taxon>Scleroderma</taxon>
    </lineage>
</organism>
<reference evidence="1 2" key="1">
    <citation type="submission" date="2014-04" db="EMBL/GenBank/DDBJ databases">
        <authorList>
            <consortium name="DOE Joint Genome Institute"/>
            <person name="Kuo A."/>
            <person name="Kohler A."/>
            <person name="Nagy L.G."/>
            <person name="Floudas D."/>
            <person name="Copeland A."/>
            <person name="Barry K.W."/>
            <person name="Cichocki N."/>
            <person name="Veneault-Fourrey C."/>
            <person name="LaButti K."/>
            <person name="Lindquist E.A."/>
            <person name="Lipzen A."/>
            <person name="Lundell T."/>
            <person name="Morin E."/>
            <person name="Murat C."/>
            <person name="Sun H."/>
            <person name="Tunlid A."/>
            <person name="Henrissat B."/>
            <person name="Grigoriev I.V."/>
            <person name="Hibbett D.S."/>
            <person name="Martin F."/>
            <person name="Nordberg H.P."/>
            <person name="Cantor M.N."/>
            <person name="Hua S.X."/>
        </authorList>
    </citation>
    <scope>NUCLEOTIDE SEQUENCE [LARGE SCALE GENOMIC DNA]</scope>
    <source>
        <strain evidence="1 2">Foug A</strain>
    </source>
</reference>
<proteinExistence type="predicted"/>
<dbReference type="InParanoid" id="A0A0C3D245"/>
<dbReference type="HOGENOM" id="CLU_2504063_0_0_1"/>
<keyword evidence="2" id="KW-1185">Reference proteome</keyword>
<name>A0A0C3D245_9AGAM</name>